<keyword evidence="2" id="KW-1185">Reference proteome</keyword>
<gene>
    <name evidence="1" type="ORF">D915_010928</name>
</gene>
<protein>
    <submittedName>
        <fullName evidence="1">Uncharacterized protein</fullName>
    </submittedName>
</protein>
<comment type="caution">
    <text evidence="1">The sequence shown here is derived from an EMBL/GenBank/DDBJ whole genome shotgun (WGS) entry which is preliminary data.</text>
</comment>
<evidence type="ECO:0000313" key="1">
    <source>
        <dbReference type="EMBL" id="THD18439.1"/>
    </source>
</evidence>
<evidence type="ECO:0000313" key="2">
    <source>
        <dbReference type="Proteomes" id="UP000230066"/>
    </source>
</evidence>
<dbReference type="EMBL" id="JXXN02011764">
    <property type="protein sequence ID" value="THD18439.1"/>
    <property type="molecule type" value="Genomic_DNA"/>
</dbReference>
<name>A0A4E0QUY9_FASHE</name>
<sequence length="86" mass="9970">MCFTVSFCYLSVLSVESRHPLVDFTEDLHIRCTSWKKSWSQLRQSFLELESNWQANVNPNLPTDVADQMLQSIMEHQNAITALLEP</sequence>
<dbReference type="AlphaFoldDB" id="A0A4E0QUY9"/>
<proteinExistence type="predicted"/>
<accession>A0A4E0QUY9</accession>
<feature type="non-terminal residue" evidence="1">
    <location>
        <position position="86"/>
    </location>
</feature>
<reference evidence="1" key="1">
    <citation type="submission" date="2019-03" db="EMBL/GenBank/DDBJ databases">
        <title>Improved annotation for the trematode Fasciola hepatica.</title>
        <authorList>
            <person name="Choi Y.-J."/>
            <person name="Martin J."/>
            <person name="Mitreva M."/>
        </authorList>
    </citation>
    <scope>NUCLEOTIDE SEQUENCE [LARGE SCALE GENOMIC DNA]</scope>
</reference>
<dbReference type="Proteomes" id="UP000230066">
    <property type="component" value="Unassembled WGS sequence"/>
</dbReference>
<organism evidence="1 2">
    <name type="scientific">Fasciola hepatica</name>
    <name type="common">Liver fluke</name>
    <dbReference type="NCBI Taxonomy" id="6192"/>
    <lineage>
        <taxon>Eukaryota</taxon>
        <taxon>Metazoa</taxon>
        <taxon>Spiralia</taxon>
        <taxon>Lophotrochozoa</taxon>
        <taxon>Platyhelminthes</taxon>
        <taxon>Trematoda</taxon>
        <taxon>Digenea</taxon>
        <taxon>Plagiorchiida</taxon>
        <taxon>Echinostomata</taxon>
        <taxon>Echinostomatoidea</taxon>
        <taxon>Fasciolidae</taxon>
        <taxon>Fasciola</taxon>
    </lineage>
</organism>